<evidence type="ECO:0000256" key="2">
    <source>
        <dbReference type="ARBA" id="ARBA00010488"/>
    </source>
</evidence>
<keyword evidence="3" id="KW-1003">Cell membrane</keyword>
<reference evidence="7 8" key="1">
    <citation type="submission" date="2024-02" db="EMBL/GenBank/DDBJ databases">
        <title>Bacteria isolated from the canopy kelp, Nereocystis luetkeana.</title>
        <authorList>
            <person name="Pfister C.A."/>
            <person name="Younker I.T."/>
            <person name="Light S.H."/>
        </authorList>
    </citation>
    <scope>NUCLEOTIDE SEQUENCE [LARGE SCALE GENOMIC DNA]</scope>
    <source>
        <strain evidence="7 8">TI.5.07</strain>
    </source>
</reference>
<evidence type="ECO:0000256" key="5">
    <source>
        <dbReference type="ARBA" id="ARBA00022944"/>
    </source>
</evidence>
<sequence length="646" mass="74505">MNQVSYTVSSPASAMDDIEDIIVATYDSNVLVISDRTHSRFISLNIDKLLGVDKIAFKVRLKQNEMNKILLVQELPATDEILIVYSNKHSLSCLRKANKGNHPLKQFVKVKFKILNLYVSKNKVALTYVAFISNPYNLNISNTRIYLDDNNVLPVEIPVGKSFVKSKLKLLSLVKIAKFGMPSLLKGGEPPINSQVKMALDIDGDTAVYPSQTLKIHKQKNRRLYSVPVSTCYTENFAVHFRRTYNGTPTLVRRRKNAIEDDFKFRLFESRPISFLLYHMGRFSRSISDVNHNIYFEKYACKAEEGAYNLFCKTTNSKNSKNYYVIDEESDDYADIKHNDKVLKKYSYSYYWHLFRANYFISTEAPAHVNLLRSNNKYVRRKLITTPFVFLQHGITYLKNHDRKGVYAKNREAEPAYMVVSSEKEKKVVSEMLRLPEDRLLNVGMPAFDDVEYSSINDLTDDVVTIMLTWKPYEEHLNDFTATSYYRNTVAVAHLLKAKLPALNIRVVAHPKVYDALCRTDLKDQLWVGKISDALKDTKLLITDYSSVCYNSFYRGAGVIFFQPDIVDYERETGPLVPQEHEYIGYRSYSIEGLNEIIDSAISNNKINLSYVRTTEHEFRYKEINQFSDGNNIDRLFSALTSLKII</sequence>
<proteinExistence type="inferred from homology"/>
<dbReference type="InterPro" id="IPR051612">
    <property type="entry name" value="Teichoic_Acid_Biosynth"/>
</dbReference>
<dbReference type="Gene3D" id="3.40.50.12580">
    <property type="match status" value="1"/>
</dbReference>
<dbReference type="PANTHER" id="PTHR37316:SF1">
    <property type="entry name" value="TEICHOIC ACID GLYCEROL-PHOSPHATE PRIMASE"/>
    <property type="match status" value="1"/>
</dbReference>
<dbReference type="InterPro" id="IPR043148">
    <property type="entry name" value="TagF_C"/>
</dbReference>
<dbReference type="InterPro" id="IPR007554">
    <property type="entry name" value="Glycerophosphate_synth"/>
</dbReference>
<comment type="caution">
    <text evidence="7">The sequence shown here is derived from an EMBL/GenBank/DDBJ whole genome shotgun (WGS) entry which is preliminary data.</text>
</comment>
<keyword evidence="8" id="KW-1185">Reference proteome</keyword>
<dbReference type="Proteomes" id="UP001378242">
    <property type="component" value="Unassembled WGS sequence"/>
</dbReference>
<keyword evidence="6" id="KW-0472">Membrane</keyword>
<evidence type="ECO:0000313" key="7">
    <source>
        <dbReference type="EMBL" id="MEL0615842.1"/>
    </source>
</evidence>
<dbReference type="Gene3D" id="3.40.50.11820">
    <property type="match status" value="1"/>
</dbReference>
<evidence type="ECO:0000256" key="1">
    <source>
        <dbReference type="ARBA" id="ARBA00004202"/>
    </source>
</evidence>
<dbReference type="EMBL" id="JBAKAP010000003">
    <property type="protein sequence ID" value="MEL0615842.1"/>
    <property type="molecule type" value="Genomic_DNA"/>
</dbReference>
<keyword evidence="5" id="KW-0777">Teichoic acid biosynthesis</keyword>
<gene>
    <name evidence="7" type="ORF">V6243_03295</name>
</gene>
<dbReference type="Pfam" id="PF04464">
    <property type="entry name" value="Glyphos_transf"/>
    <property type="match status" value="1"/>
</dbReference>
<evidence type="ECO:0000313" key="8">
    <source>
        <dbReference type="Proteomes" id="UP001378242"/>
    </source>
</evidence>
<dbReference type="InterPro" id="IPR043149">
    <property type="entry name" value="TagF_N"/>
</dbReference>
<accession>A0ABU9GEG6</accession>
<comment type="subcellular location">
    <subcellularLocation>
        <location evidence="1">Cell membrane</location>
        <topology evidence="1">Peripheral membrane protein</topology>
    </subcellularLocation>
</comment>
<evidence type="ECO:0000256" key="3">
    <source>
        <dbReference type="ARBA" id="ARBA00022475"/>
    </source>
</evidence>
<organism evidence="7 8">
    <name type="scientific">Cobetia marina</name>
    <name type="common">Deleya marina</name>
    <dbReference type="NCBI Taxonomy" id="28258"/>
    <lineage>
        <taxon>Bacteria</taxon>
        <taxon>Pseudomonadati</taxon>
        <taxon>Pseudomonadota</taxon>
        <taxon>Gammaproteobacteria</taxon>
        <taxon>Oceanospirillales</taxon>
        <taxon>Halomonadaceae</taxon>
        <taxon>Cobetia</taxon>
    </lineage>
</organism>
<dbReference type="RefSeq" id="WP_341541836.1">
    <property type="nucleotide sequence ID" value="NZ_JBAKAP010000003.1"/>
</dbReference>
<comment type="similarity">
    <text evidence="2">Belongs to the CDP-glycerol glycerophosphotransferase family.</text>
</comment>
<protein>
    <submittedName>
        <fullName evidence="7">CDP-glycerol glycerophosphotransferase family protein</fullName>
    </submittedName>
</protein>
<name>A0ABU9GEG6_COBMA</name>
<evidence type="ECO:0000256" key="6">
    <source>
        <dbReference type="ARBA" id="ARBA00023136"/>
    </source>
</evidence>
<keyword evidence="4" id="KW-0808">Transferase</keyword>
<evidence type="ECO:0000256" key="4">
    <source>
        <dbReference type="ARBA" id="ARBA00022679"/>
    </source>
</evidence>
<dbReference type="PANTHER" id="PTHR37316">
    <property type="entry name" value="TEICHOIC ACID GLYCEROL-PHOSPHATE PRIMASE"/>
    <property type="match status" value="1"/>
</dbReference>